<evidence type="ECO:0000256" key="1">
    <source>
        <dbReference type="SAM" id="MobiDB-lite"/>
    </source>
</evidence>
<feature type="region of interest" description="Disordered" evidence="1">
    <location>
        <begin position="24"/>
        <end position="94"/>
    </location>
</feature>
<comment type="caution">
    <text evidence="2">The sequence shown here is derived from an EMBL/GenBank/DDBJ whole genome shotgun (WGS) entry which is preliminary data.</text>
</comment>
<evidence type="ECO:0000313" key="2">
    <source>
        <dbReference type="EMBL" id="KAF3284112.1"/>
    </source>
</evidence>
<feature type="region of interest" description="Disordered" evidence="1">
    <location>
        <begin position="291"/>
        <end position="354"/>
    </location>
</feature>
<feature type="compositionally biased region" description="Polar residues" evidence="1">
    <location>
        <begin position="176"/>
        <end position="189"/>
    </location>
</feature>
<gene>
    <name evidence="2" type="ORF">TWF970_011332</name>
</gene>
<dbReference type="EMBL" id="JAABOJ010000009">
    <property type="protein sequence ID" value="KAF3284112.1"/>
    <property type="molecule type" value="Genomic_DNA"/>
</dbReference>
<protein>
    <submittedName>
        <fullName evidence="2">Uncharacterized protein</fullName>
    </submittedName>
</protein>
<reference evidence="2 3" key="1">
    <citation type="submission" date="2020-01" db="EMBL/GenBank/DDBJ databases">
        <authorList>
            <person name="Palmer J.M."/>
        </authorList>
    </citation>
    <scope>NUCLEOTIDE SEQUENCE [LARGE SCALE GENOMIC DNA]</scope>
    <source>
        <strain evidence="2 3">TWF970</strain>
    </source>
</reference>
<dbReference type="Proteomes" id="UP000474640">
    <property type="component" value="Unassembled WGS sequence"/>
</dbReference>
<dbReference type="AlphaFoldDB" id="A0A7C8RC82"/>
<dbReference type="OrthoDB" id="5352462at2759"/>
<feature type="compositionally biased region" description="Low complexity" evidence="1">
    <location>
        <begin position="191"/>
        <end position="210"/>
    </location>
</feature>
<evidence type="ECO:0000313" key="3">
    <source>
        <dbReference type="Proteomes" id="UP000474640"/>
    </source>
</evidence>
<feature type="region of interest" description="Disordered" evidence="1">
    <location>
        <begin position="410"/>
        <end position="429"/>
    </location>
</feature>
<name>A0A7C8RC82_ORBOL</name>
<proteinExistence type="predicted"/>
<feature type="region of interest" description="Disordered" evidence="1">
    <location>
        <begin position="117"/>
        <end position="241"/>
    </location>
</feature>
<feature type="compositionally biased region" description="Basic and acidic residues" evidence="1">
    <location>
        <begin position="304"/>
        <end position="320"/>
    </location>
</feature>
<sequence length="429" mass="49073">MAATLMPFRGPEQELFAHLRSFESYQSPKTPPKYPQDIPRSEDCGQHLTSDLEGFLADDELNTMSNRWSDEYPSRGSRSRSRSRSSSPCNQIYTKTPTCTIEDLRCVLAQQKNVVLRDMPTARSPGARGSEENSDNDASKRPHLGRKYTSLLDTDTPRRIYTRKRFEPGTRIGARSSENNTSPQPSIPMTSAVSHSRSTSSGSNSFESPSRTASRPLQPILRLSDSKLQRPRSKPRVSFSSEDQVVIFKQQDETPIKDARSQWRIDSLPRRTDWEEQMARLSLDQLSARKYYNSQDKYPGRPRRGQEQRRNTAPGKDKEKKKPNRAASPVMQGSLRGSKSPDEKPQMKKYIPPWEKPSLHKHRHIDLICGHEIIDPMPCSCGDPDKVYEGRFSDCRQCKKQRLAKDCEEKAKRDEKDNTGWWSRLTGRG</sequence>
<organism evidence="2 3">
    <name type="scientific">Orbilia oligospora</name>
    <name type="common">Nematode-trapping fungus</name>
    <name type="synonym">Arthrobotrys oligospora</name>
    <dbReference type="NCBI Taxonomy" id="2813651"/>
    <lineage>
        <taxon>Eukaryota</taxon>
        <taxon>Fungi</taxon>
        <taxon>Dikarya</taxon>
        <taxon>Ascomycota</taxon>
        <taxon>Pezizomycotina</taxon>
        <taxon>Orbiliomycetes</taxon>
        <taxon>Orbiliales</taxon>
        <taxon>Orbiliaceae</taxon>
        <taxon>Orbilia</taxon>
    </lineage>
</organism>
<accession>A0A7C8RC82</accession>